<dbReference type="InterPro" id="IPR016181">
    <property type="entry name" value="Acyl_CoA_acyltransferase"/>
</dbReference>
<dbReference type="GO" id="GO:0005737">
    <property type="term" value="C:cytoplasm"/>
    <property type="evidence" value="ECO:0007669"/>
    <property type="project" value="TreeGrafter"/>
</dbReference>
<dbReference type="InterPro" id="IPR000182">
    <property type="entry name" value="GNAT_dom"/>
</dbReference>
<dbReference type="PROSITE" id="PS51186">
    <property type="entry name" value="GNAT"/>
    <property type="match status" value="1"/>
</dbReference>
<dbReference type="PANTHER" id="PTHR43792:SF8">
    <property type="entry name" value="[RIBOSOMAL PROTEIN US5]-ALANINE N-ACETYLTRANSFERASE"/>
    <property type="match status" value="1"/>
</dbReference>
<organism evidence="5 6">
    <name type="scientific">Chryseomicrobium excrementi</name>
    <dbReference type="NCBI Taxonomy" id="2041346"/>
    <lineage>
        <taxon>Bacteria</taxon>
        <taxon>Bacillati</taxon>
        <taxon>Bacillota</taxon>
        <taxon>Bacilli</taxon>
        <taxon>Bacillales</taxon>
        <taxon>Caryophanaceae</taxon>
        <taxon>Chryseomicrobium</taxon>
    </lineage>
</organism>
<dbReference type="Gene3D" id="3.40.630.30">
    <property type="match status" value="1"/>
</dbReference>
<dbReference type="EMBL" id="PCGR01000005">
    <property type="protein sequence ID" value="PJK15727.1"/>
    <property type="molecule type" value="Genomic_DNA"/>
</dbReference>
<evidence type="ECO:0000256" key="3">
    <source>
        <dbReference type="ARBA" id="ARBA00038502"/>
    </source>
</evidence>
<dbReference type="GO" id="GO:0008999">
    <property type="term" value="F:protein-N-terminal-alanine acetyltransferase activity"/>
    <property type="evidence" value="ECO:0007669"/>
    <property type="project" value="TreeGrafter"/>
</dbReference>
<dbReference type="PANTHER" id="PTHR43792">
    <property type="entry name" value="GNAT FAMILY, PUTATIVE (AFU_ORTHOLOGUE AFUA_3G00765)-RELATED-RELATED"/>
    <property type="match status" value="1"/>
</dbReference>
<keyword evidence="2" id="KW-0012">Acyltransferase</keyword>
<dbReference type="Proteomes" id="UP000228680">
    <property type="component" value="Unassembled WGS sequence"/>
</dbReference>
<evidence type="ECO:0000259" key="4">
    <source>
        <dbReference type="PROSITE" id="PS51186"/>
    </source>
</evidence>
<dbReference type="AlphaFoldDB" id="A0A2M9EWZ3"/>
<protein>
    <submittedName>
        <fullName evidence="5">RimJ/RimL family protein N-acetyltransferase</fullName>
    </submittedName>
</protein>
<dbReference type="InterPro" id="IPR051531">
    <property type="entry name" value="N-acetyltransferase"/>
</dbReference>
<evidence type="ECO:0000313" key="5">
    <source>
        <dbReference type="EMBL" id="PJK15727.1"/>
    </source>
</evidence>
<gene>
    <name evidence="5" type="ORF">CQS04_12800</name>
</gene>
<proteinExistence type="inferred from homology"/>
<dbReference type="Pfam" id="PF13302">
    <property type="entry name" value="Acetyltransf_3"/>
    <property type="match status" value="1"/>
</dbReference>
<evidence type="ECO:0000313" key="6">
    <source>
        <dbReference type="Proteomes" id="UP000228680"/>
    </source>
</evidence>
<accession>A0A2M9EWZ3</accession>
<reference evidence="5 6" key="1">
    <citation type="submission" date="2017-10" db="EMBL/GenBank/DDBJ databases">
        <title>Draft genome of Chryseomicrobium casticus sp. nov.</title>
        <authorList>
            <person name="Chakraborty R."/>
            <person name="Saha T."/>
        </authorList>
    </citation>
    <scope>NUCLEOTIDE SEQUENCE [LARGE SCALE GENOMIC DNA]</scope>
    <source>
        <strain evidence="5 6">ET03</strain>
    </source>
</reference>
<evidence type="ECO:0000256" key="2">
    <source>
        <dbReference type="ARBA" id="ARBA00023315"/>
    </source>
</evidence>
<name>A0A2M9EWZ3_9BACL</name>
<keyword evidence="1 5" id="KW-0808">Transferase</keyword>
<sequence>MNLIRLEGKRCICKTFQMADAAALAQVVKHNKEFWGRFEPIHRESYYTTVVQREKIRESIKLSKEQREYSFGIYDKKNFQLVGTISLYSIKRMPFLSGMIGYAVDQQQVGKGFAQEAIALVAEFAFTQLQLNRLEAYVSPYNEPSIYVLGKSGFYEEGYLNQLLYINGQWMDHLLFAQTKSDYMARKTNRDSS</sequence>
<comment type="similarity">
    <text evidence="3">Belongs to the acetyltransferase family. RimJ subfamily.</text>
</comment>
<evidence type="ECO:0000256" key="1">
    <source>
        <dbReference type="ARBA" id="ARBA00022679"/>
    </source>
</evidence>
<feature type="domain" description="N-acetyltransferase" evidence="4">
    <location>
        <begin position="25"/>
        <end position="176"/>
    </location>
</feature>
<comment type="caution">
    <text evidence="5">The sequence shown here is derived from an EMBL/GenBank/DDBJ whole genome shotgun (WGS) entry which is preliminary data.</text>
</comment>
<dbReference type="SUPFAM" id="SSF55729">
    <property type="entry name" value="Acyl-CoA N-acyltransferases (Nat)"/>
    <property type="match status" value="1"/>
</dbReference>
<dbReference type="OrthoDB" id="9795206at2"/>
<keyword evidence="6" id="KW-1185">Reference proteome</keyword>